<proteinExistence type="predicted"/>
<dbReference type="EMBL" id="CACRXK020012697">
    <property type="protein sequence ID" value="CAB4023814.1"/>
    <property type="molecule type" value="Genomic_DNA"/>
</dbReference>
<dbReference type="AlphaFoldDB" id="A0A7D9J7N7"/>
<dbReference type="PANTHER" id="PTHR37984">
    <property type="entry name" value="PROTEIN CBG26694"/>
    <property type="match status" value="1"/>
</dbReference>
<feature type="region of interest" description="Disordered" evidence="1">
    <location>
        <begin position="103"/>
        <end position="122"/>
    </location>
</feature>
<sequence>MQKLVQVIRSGWPAKYREVPRELAEYFSVRDELVIDNGVILKSQRVVVPESLRRVYIEQLHRGHPGVEATKRRARDVVYWPTMTKDIEYVISSCKPFNSIPNHTKPKIPRKIIQHRSCHGHK</sequence>
<reference evidence="2" key="1">
    <citation type="submission" date="2020-04" db="EMBL/GenBank/DDBJ databases">
        <authorList>
            <person name="Alioto T."/>
            <person name="Alioto T."/>
            <person name="Gomez Garrido J."/>
        </authorList>
    </citation>
    <scope>NUCLEOTIDE SEQUENCE</scope>
    <source>
        <strain evidence="2">A484AB</strain>
    </source>
</reference>
<organism evidence="2 3">
    <name type="scientific">Paramuricea clavata</name>
    <name type="common">Red gorgonian</name>
    <name type="synonym">Violescent sea-whip</name>
    <dbReference type="NCBI Taxonomy" id="317549"/>
    <lineage>
        <taxon>Eukaryota</taxon>
        <taxon>Metazoa</taxon>
        <taxon>Cnidaria</taxon>
        <taxon>Anthozoa</taxon>
        <taxon>Octocorallia</taxon>
        <taxon>Malacalcyonacea</taxon>
        <taxon>Plexauridae</taxon>
        <taxon>Paramuricea</taxon>
    </lineage>
</organism>
<name>A0A7D9J7N7_PARCT</name>
<gene>
    <name evidence="2" type="ORF">PACLA_8A045408</name>
</gene>
<dbReference type="InterPro" id="IPR050951">
    <property type="entry name" value="Retrovirus_Pol_polyprotein"/>
</dbReference>
<dbReference type="Pfam" id="PF17921">
    <property type="entry name" value="Integrase_H2C2"/>
    <property type="match status" value="1"/>
</dbReference>
<dbReference type="OrthoDB" id="6125049at2759"/>
<dbReference type="FunFam" id="1.10.340.70:FF:000003">
    <property type="entry name" value="Protein CBG25708"/>
    <property type="match status" value="1"/>
</dbReference>
<evidence type="ECO:0000313" key="3">
    <source>
        <dbReference type="Proteomes" id="UP001152795"/>
    </source>
</evidence>
<feature type="compositionally biased region" description="Basic residues" evidence="1">
    <location>
        <begin position="104"/>
        <end position="122"/>
    </location>
</feature>
<dbReference type="PANTHER" id="PTHR37984:SF5">
    <property type="entry name" value="PROTEIN NYNRIN-LIKE"/>
    <property type="match status" value="1"/>
</dbReference>
<dbReference type="Gene3D" id="1.10.340.70">
    <property type="match status" value="1"/>
</dbReference>
<dbReference type="InterPro" id="IPR041588">
    <property type="entry name" value="Integrase_H2C2"/>
</dbReference>
<dbReference type="Proteomes" id="UP001152795">
    <property type="component" value="Unassembled WGS sequence"/>
</dbReference>
<evidence type="ECO:0000313" key="2">
    <source>
        <dbReference type="EMBL" id="CAB4023814.1"/>
    </source>
</evidence>
<keyword evidence="3" id="KW-1185">Reference proteome</keyword>
<accession>A0A7D9J7N7</accession>
<evidence type="ECO:0000256" key="1">
    <source>
        <dbReference type="SAM" id="MobiDB-lite"/>
    </source>
</evidence>
<comment type="caution">
    <text evidence="2">The sequence shown here is derived from an EMBL/GenBank/DDBJ whole genome shotgun (WGS) entry which is preliminary data.</text>
</comment>
<protein>
    <submittedName>
        <fullName evidence="2">Uncharacterized protein</fullName>
    </submittedName>
</protein>